<keyword evidence="1" id="KW-0805">Transcription regulation</keyword>
<dbReference type="InterPro" id="IPR003313">
    <property type="entry name" value="AraC-bd"/>
</dbReference>
<dbReference type="InterPro" id="IPR050204">
    <property type="entry name" value="AraC_XylS_family_regulators"/>
</dbReference>
<reference evidence="6 7" key="1">
    <citation type="submission" date="2021-04" db="EMBL/GenBank/DDBJ databases">
        <title>Chitinophaga sp. nov., isolated from the rhizosphere soil.</title>
        <authorList>
            <person name="He S."/>
        </authorList>
    </citation>
    <scope>NUCLEOTIDE SEQUENCE [LARGE SCALE GENOMIC DNA]</scope>
    <source>
        <strain evidence="6 7">2R12</strain>
    </source>
</reference>
<comment type="caution">
    <text evidence="6">The sequence shown here is derived from an EMBL/GenBank/DDBJ whole genome shotgun (WGS) entry which is preliminary data.</text>
</comment>
<dbReference type="InterPro" id="IPR014710">
    <property type="entry name" value="RmlC-like_jellyroll"/>
</dbReference>
<keyword evidence="4" id="KW-0804">Transcription</keyword>
<gene>
    <name evidence="6" type="ORF">KE626_23955</name>
</gene>
<protein>
    <submittedName>
        <fullName evidence="6">Helix-turn-helix transcriptional regulator</fullName>
    </submittedName>
</protein>
<evidence type="ECO:0000313" key="6">
    <source>
        <dbReference type="EMBL" id="MBS0030402.1"/>
    </source>
</evidence>
<name>A0ABS5J7L2_9BACT</name>
<sequence length="265" mass="30191">MQQLEEGRFLGVVQELFRQEGIIVSEAAYYEQAYQGWHCHEHHHISLLIKGGNREQRSGAEQEVGAGQLLFYNSGERHKNSHTQHPSKNINVEITDDFLSKYELQFSASERYPEQRADMKYALLKIYRECSCGDAIAAATIPSLLLPCFEPPLAGKRAMPPWIQQLKALLLDRWDETLALEELSVILDVHPVTISRYFPVYFNCSLGAYMRKIKIEKAILMIQGNQAPLTAIAHACGFFDQSHFTRTFKQVTGFLPKQFQQLSAG</sequence>
<dbReference type="SUPFAM" id="SSF51215">
    <property type="entry name" value="Regulatory protein AraC"/>
    <property type="match status" value="1"/>
</dbReference>
<dbReference type="Pfam" id="PF12833">
    <property type="entry name" value="HTH_18"/>
    <property type="match status" value="1"/>
</dbReference>
<dbReference type="InterPro" id="IPR020449">
    <property type="entry name" value="Tscrpt_reg_AraC-type_HTH"/>
</dbReference>
<evidence type="ECO:0000313" key="7">
    <source>
        <dbReference type="Proteomes" id="UP000676386"/>
    </source>
</evidence>
<dbReference type="InterPro" id="IPR018062">
    <property type="entry name" value="HTH_AraC-typ_CS"/>
</dbReference>
<feature type="domain" description="HTH araC/xylS-type" evidence="5">
    <location>
        <begin position="164"/>
        <end position="262"/>
    </location>
</feature>
<dbReference type="PROSITE" id="PS00041">
    <property type="entry name" value="HTH_ARAC_FAMILY_1"/>
    <property type="match status" value="1"/>
</dbReference>
<dbReference type="SMART" id="SM00342">
    <property type="entry name" value="HTH_ARAC"/>
    <property type="match status" value="1"/>
</dbReference>
<accession>A0ABS5J7L2</accession>
<evidence type="ECO:0000256" key="3">
    <source>
        <dbReference type="ARBA" id="ARBA00023159"/>
    </source>
</evidence>
<keyword evidence="2" id="KW-0238">DNA-binding</keyword>
<dbReference type="InterPro" id="IPR018060">
    <property type="entry name" value="HTH_AraC"/>
</dbReference>
<dbReference type="Pfam" id="PF02311">
    <property type="entry name" value="AraC_binding"/>
    <property type="match status" value="1"/>
</dbReference>
<evidence type="ECO:0000256" key="4">
    <source>
        <dbReference type="ARBA" id="ARBA00023163"/>
    </source>
</evidence>
<dbReference type="InterPro" id="IPR009057">
    <property type="entry name" value="Homeodomain-like_sf"/>
</dbReference>
<organism evidence="6 7">
    <name type="scientific">Chitinophaga hostae</name>
    <dbReference type="NCBI Taxonomy" id="2831022"/>
    <lineage>
        <taxon>Bacteria</taxon>
        <taxon>Pseudomonadati</taxon>
        <taxon>Bacteroidota</taxon>
        <taxon>Chitinophagia</taxon>
        <taxon>Chitinophagales</taxon>
        <taxon>Chitinophagaceae</taxon>
        <taxon>Chitinophaga</taxon>
    </lineage>
</organism>
<evidence type="ECO:0000256" key="1">
    <source>
        <dbReference type="ARBA" id="ARBA00023015"/>
    </source>
</evidence>
<dbReference type="Proteomes" id="UP000676386">
    <property type="component" value="Unassembled WGS sequence"/>
</dbReference>
<keyword evidence="3" id="KW-0010">Activator</keyword>
<keyword evidence="7" id="KW-1185">Reference proteome</keyword>
<dbReference type="Gene3D" id="2.60.120.10">
    <property type="entry name" value="Jelly Rolls"/>
    <property type="match status" value="1"/>
</dbReference>
<evidence type="ECO:0000259" key="5">
    <source>
        <dbReference type="PROSITE" id="PS01124"/>
    </source>
</evidence>
<dbReference type="PRINTS" id="PR00032">
    <property type="entry name" value="HTHARAC"/>
</dbReference>
<proteinExistence type="predicted"/>
<dbReference type="RefSeq" id="WP_211975542.1">
    <property type="nucleotide sequence ID" value="NZ_CBFHAM010000008.1"/>
</dbReference>
<dbReference type="Gene3D" id="1.10.10.60">
    <property type="entry name" value="Homeodomain-like"/>
    <property type="match status" value="1"/>
</dbReference>
<dbReference type="EMBL" id="JAGTXB010000014">
    <property type="protein sequence ID" value="MBS0030402.1"/>
    <property type="molecule type" value="Genomic_DNA"/>
</dbReference>
<evidence type="ECO:0000256" key="2">
    <source>
        <dbReference type="ARBA" id="ARBA00023125"/>
    </source>
</evidence>
<dbReference type="InterPro" id="IPR037923">
    <property type="entry name" value="HTH-like"/>
</dbReference>
<dbReference type="PROSITE" id="PS01124">
    <property type="entry name" value="HTH_ARAC_FAMILY_2"/>
    <property type="match status" value="1"/>
</dbReference>
<dbReference type="PANTHER" id="PTHR46796">
    <property type="entry name" value="HTH-TYPE TRANSCRIPTIONAL ACTIVATOR RHAS-RELATED"/>
    <property type="match status" value="1"/>
</dbReference>
<dbReference type="SUPFAM" id="SSF46689">
    <property type="entry name" value="Homeodomain-like"/>
    <property type="match status" value="1"/>
</dbReference>